<protein>
    <submittedName>
        <fullName evidence="6">Long-chain acyl-CoA synthetase</fullName>
    </submittedName>
</protein>
<dbReference type="PANTHER" id="PTHR43767:SF9">
    <property type="entry name" value="LONG-CHAIN-FATTY-ACID--COA LIGASE"/>
    <property type="match status" value="1"/>
</dbReference>
<dbReference type="Gene3D" id="3.30.300.30">
    <property type="match status" value="1"/>
</dbReference>
<evidence type="ECO:0000256" key="1">
    <source>
        <dbReference type="ARBA" id="ARBA00006432"/>
    </source>
</evidence>
<dbReference type="SUPFAM" id="SSF56801">
    <property type="entry name" value="Acetyl-CoA synthetase-like"/>
    <property type="match status" value="1"/>
</dbReference>
<gene>
    <name evidence="6" type="ORF">SAMN05192534_104103</name>
</gene>
<dbReference type="Gene3D" id="2.30.38.10">
    <property type="entry name" value="Luciferase, Domain 3"/>
    <property type="match status" value="1"/>
</dbReference>
<dbReference type="AlphaFoldDB" id="A0A1G8BN06"/>
<dbReference type="FunFam" id="3.40.50.12780:FF:000003">
    <property type="entry name" value="Long-chain-fatty-acid--CoA ligase FadD"/>
    <property type="match status" value="1"/>
</dbReference>
<dbReference type="STRING" id="568899.SAMN05192534_104103"/>
<keyword evidence="3" id="KW-0472">Membrane</keyword>
<sequence length="565" mass="64305">MKQEKVWLQHYPKGIPKSLHYEEKSLHSYLEEAAAKHPFKTALHFMGKNMTYQTVYEKARRLAYRLQQLGVKKGDRVAVMLANTPQSVICYYGVLMAGAVVVQTNPLYVEKEIQHQLKDSQAKVMICLDLLFPRVEKVRAQTDVEHVIVTSIKDYLPFPKNFIYPLTQKRKNNLRVHIVYNEITHPLKEILSTKAGKLKDYHIRPKEDLALLQYTGGTTGRAKGVMLTHYNLVANTKQCLTWMEKTKKGKEVLLAALPFFHVYGMTTVMNVSVMHDAKMIILPKFDPLQVLKAIQKHRVTLFPGAPTMYVGLAHQPKLKKYDLSSIKACLSGSAPLPLEVQEQFEQLTKGKIVEGYGLTEASPVVICSPIWGKRKPKSIGLPWPDTDAAILSQETGNIAEAGEIGEIIVKGPQVMKGYWSREQDTKAAFKDGWLLTGDMGYMDEDGYFYIVDRKKDMIIAGGFNIYPREVEEVLYEHPAVQETAVIGVADPYRGETVKAFIVLKEHQHVTKEELEEHCRKYLAAYKVPHQFEYRKELPKTIIGKVLKRTLSEEENAAEEKTNKTM</sequence>
<dbReference type="GO" id="GO:0016877">
    <property type="term" value="F:ligase activity, forming carbon-sulfur bonds"/>
    <property type="evidence" value="ECO:0007669"/>
    <property type="project" value="UniProtKB-ARBA"/>
</dbReference>
<dbReference type="InterPro" id="IPR000873">
    <property type="entry name" value="AMP-dep_synth/lig_dom"/>
</dbReference>
<keyword evidence="2" id="KW-0436">Ligase</keyword>
<dbReference type="PROSITE" id="PS00455">
    <property type="entry name" value="AMP_BINDING"/>
    <property type="match status" value="1"/>
</dbReference>
<keyword evidence="3" id="KW-1133">Transmembrane helix</keyword>
<comment type="similarity">
    <text evidence="1">Belongs to the ATP-dependent AMP-binding enzyme family.</text>
</comment>
<evidence type="ECO:0000313" key="7">
    <source>
        <dbReference type="Proteomes" id="UP000199163"/>
    </source>
</evidence>
<evidence type="ECO:0000256" key="2">
    <source>
        <dbReference type="ARBA" id="ARBA00022598"/>
    </source>
</evidence>
<evidence type="ECO:0000256" key="3">
    <source>
        <dbReference type="SAM" id="Phobius"/>
    </source>
</evidence>
<dbReference type="EMBL" id="FNDK01000004">
    <property type="protein sequence ID" value="SDH34493.1"/>
    <property type="molecule type" value="Genomic_DNA"/>
</dbReference>
<dbReference type="Pfam" id="PF00501">
    <property type="entry name" value="AMP-binding"/>
    <property type="match status" value="1"/>
</dbReference>
<keyword evidence="3" id="KW-0812">Transmembrane</keyword>
<evidence type="ECO:0000313" key="6">
    <source>
        <dbReference type="EMBL" id="SDH34493.1"/>
    </source>
</evidence>
<feature type="domain" description="AMP-dependent synthetase/ligase" evidence="4">
    <location>
        <begin position="30"/>
        <end position="419"/>
    </location>
</feature>
<dbReference type="Gene3D" id="3.40.50.980">
    <property type="match status" value="2"/>
</dbReference>
<organism evidence="6 7">
    <name type="scientific">Alteribacillus persepolensis</name>
    <dbReference type="NCBI Taxonomy" id="568899"/>
    <lineage>
        <taxon>Bacteria</taxon>
        <taxon>Bacillati</taxon>
        <taxon>Bacillota</taxon>
        <taxon>Bacilli</taxon>
        <taxon>Bacillales</taxon>
        <taxon>Bacillaceae</taxon>
        <taxon>Alteribacillus</taxon>
    </lineage>
</organism>
<dbReference type="PANTHER" id="PTHR43767">
    <property type="entry name" value="LONG-CHAIN-FATTY-ACID--COA LIGASE"/>
    <property type="match status" value="1"/>
</dbReference>
<accession>A0A1G8BN06</accession>
<dbReference type="OrthoDB" id="9803968at2"/>
<dbReference type="NCBIfam" id="NF004837">
    <property type="entry name" value="PRK06187.1"/>
    <property type="match status" value="1"/>
</dbReference>
<dbReference type="InterPro" id="IPR045851">
    <property type="entry name" value="AMP-bd_C_sf"/>
</dbReference>
<reference evidence="6 7" key="1">
    <citation type="submission" date="2016-10" db="EMBL/GenBank/DDBJ databases">
        <authorList>
            <person name="de Groot N.N."/>
        </authorList>
    </citation>
    <scope>NUCLEOTIDE SEQUENCE [LARGE SCALE GENOMIC DNA]</scope>
    <source>
        <strain evidence="6 7">DSM 21632</strain>
    </source>
</reference>
<dbReference type="RefSeq" id="WP_091271971.1">
    <property type="nucleotide sequence ID" value="NZ_FNDK01000004.1"/>
</dbReference>
<dbReference type="InterPro" id="IPR025110">
    <property type="entry name" value="AMP-bd_C"/>
</dbReference>
<feature type="domain" description="AMP-binding enzyme C-terminal" evidence="5">
    <location>
        <begin position="469"/>
        <end position="544"/>
    </location>
</feature>
<name>A0A1G8BN06_9BACI</name>
<dbReference type="Proteomes" id="UP000199163">
    <property type="component" value="Unassembled WGS sequence"/>
</dbReference>
<evidence type="ECO:0000259" key="4">
    <source>
        <dbReference type="Pfam" id="PF00501"/>
    </source>
</evidence>
<dbReference type="InterPro" id="IPR050237">
    <property type="entry name" value="ATP-dep_AMP-bd_enzyme"/>
</dbReference>
<dbReference type="Pfam" id="PF13193">
    <property type="entry name" value="AMP-binding_C"/>
    <property type="match status" value="1"/>
</dbReference>
<evidence type="ECO:0000259" key="5">
    <source>
        <dbReference type="Pfam" id="PF13193"/>
    </source>
</evidence>
<proteinExistence type="inferred from homology"/>
<dbReference type="FunFam" id="3.30.300.30:FF:000008">
    <property type="entry name" value="2,3-dihydroxybenzoate-AMP ligase"/>
    <property type="match status" value="1"/>
</dbReference>
<feature type="transmembrane region" description="Helical" evidence="3">
    <location>
        <begin position="252"/>
        <end position="274"/>
    </location>
</feature>
<dbReference type="CDD" id="cd05936">
    <property type="entry name" value="FC-FACS_FadD_like"/>
    <property type="match status" value="1"/>
</dbReference>
<dbReference type="InterPro" id="IPR020845">
    <property type="entry name" value="AMP-binding_CS"/>
</dbReference>
<keyword evidence="7" id="KW-1185">Reference proteome</keyword>